<dbReference type="InterPro" id="IPR045573">
    <property type="entry name" value="Fut8_N_cat"/>
</dbReference>
<comment type="subcellular location">
    <subcellularLocation>
        <location evidence="1">Golgi apparatus</location>
        <location evidence="1">Golgi stack membrane</location>
        <topology evidence="1">Single-pass type II membrane protein</topology>
    </subcellularLocation>
</comment>
<dbReference type="FunFam" id="2.30.30.40:FF:000070">
    <property type="entry name" value="Alpha-(1,6)-fucosyltransferase"/>
    <property type="match status" value="1"/>
</dbReference>
<evidence type="ECO:0000256" key="6">
    <source>
        <dbReference type="ARBA" id="ARBA00022676"/>
    </source>
</evidence>
<dbReference type="InterPro" id="IPR015827">
    <property type="entry name" value="Fut8"/>
</dbReference>
<evidence type="ECO:0000256" key="2">
    <source>
        <dbReference type="ARBA" id="ARBA00004922"/>
    </source>
</evidence>
<comment type="pathway">
    <text evidence="2 15">Protein modification; protein glycosylation.</text>
</comment>
<evidence type="ECO:0000256" key="16">
    <source>
        <dbReference type="PIRSR" id="PIRSR000472-50"/>
    </source>
</evidence>
<evidence type="ECO:0000256" key="13">
    <source>
        <dbReference type="ARBA" id="ARBA00023157"/>
    </source>
</evidence>
<dbReference type="CDD" id="cd11300">
    <property type="entry name" value="Fut8_like"/>
    <property type="match status" value="1"/>
</dbReference>
<dbReference type="GO" id="GO:0008424">
    <property type="term" value="F:glycoprotein 6-alpha-L-fucosyltransferase activity"/>
    <property type="evidence" value="ECO:0007669"/>
    <property type="project" value="UniProtKB-EC"/>
</dbReference>
<dbReference type="AlphaFoldDB" id="A0AAD9JRG8"/>
<evidence type="ECO:0000256" key="10">
    <source>
        <dbReference type="ARBA" id="ARBA00022989"/>
    </source>
</evidence>
<dbReference type="FunFam" id="3.40.50.11350:FF:000001">
    <property type="entry name" value="Alpha-(1,6)-fucosyltransferase"/>
    <property type="match status" value="1"/>
</dbReference>
<feature type="disulfide bond" evidence="18">
    <location>
        <begin position="232"/>
        <end position="236"/>
    </location>
</feature>
<dbReference type="Gene3D" id="1.10.287.1060">
    <property type="entry name" value="ESAT-6-like"/>
    <property type="match status" value="1"/>
</dbReference>
<dbReference type="EC" id="2.4.1.68" evidence="3 15"/>
<evidence type="ECO:0000256" key="5">
    <source>
        <dbReference type="ARBA" id="ARBA00022443"/>
    </source>
</evidence>
<dbReference type="GO" id="GO:0006487">
    <property type="term" value="P:protein N-linked glycosylation"/>
    <property type="evidence" value="ECO:0007669"/>
    <property type="project" value="TreeGrafter"/>
</dbReference>
<name>A0AAD9JRG8_9ANNE</name>
<dbReference type="GO" id="GO:0032580">
    <property type="term" value="C:Golgi cisterna membrane"/>
    <property type="evidence" value="ECO:0007669"/>
    <property type="project" value="UniProtKB-SubCell"/>
</dbReference>
<dbReference type="CDD" id="cd11792">
    <property type="entry name" value="SH3_Fut8"/>
    <property type="match status" value="1"/>
</dbReference>
<dbReference type="EMBL" id="JAODUP010000177">
    <property type="protein sequence ID" value="KAK2158089.1"/>
    <property type="molecule type" value="Genomic_DNA"/>
</dbReference>
<dbReference type="PANTHER" id="PTHR13132">
    <property type="entry name" value="ALPHA- 1,6 -FUCOSYLTRANSFERASE"/>
    <property type="match status" value="1"/>
</dbReference>
<keyword evidence="10" id="KW-1133">Transmembrane helix</keyword>
<feature type="short sequence motif" description="SH3-binding" evidence="17">
    <location>
        <begin position="313"/>
        <end position="319"/>
    </location>
</feature>
<proteinExistence type="inferred from homology"/>
<evidence type="ECO:0000256" key="14">
    <source>
        <dbReference type="ARBA" id="ARBA00093238"/>
    </source>
</evidence>
<keyword evidence="6 15" id="KW-0328">Glycosyltransferase</keyword>
<dbReference type="Gene3D" id="3.40.50.11350">
    <property type="match status" value="1"/>
</dbReference>
<keyword evidence="13 18" id="KW-1015">Disulfide bond</keyword>
<reference evidence="22" key="1">
    <citation type="journal article" date="2023" name="Mol. Biol. Evol.">
        <title>Third-Generation Sequencing Reveals the Adaptive Role of the Epigenome in Three Deep-Sea Polychaetes.</title>
        <authorList>
            <person name="Perez M."/>
            <person name="Aroh O."/>
            <person name="Sun Y."/>
            <person name="Lan Y."/>
            <person name="Juniper S.K."/>
            <person name="Young C.R."/>
            <person name="Angers B."/>
            <person name="Qian P.Y."/>
        </authorList>
    </citation>
    <scope>NUCLEOTIDE SEQUENCE</scope>
    <source>
        <strain evidence="22">P08H-3</strain>
    </source>
</reference>
<evidence type="ECO:0000256" key="15">
    <source>
        <dbReference type="PIRNR" id="PIRNR000472"/>
    </source>
</evidence>
<evidence type="ECO:0000256" key="20">
    <source>
        <dbReference type="SAM" id="Coils"/>
    </source>
</evidence>
<keyword evidence="23" id="KW-1185">Reference proteome</keyword>
<dbReference type="InterPro" id="IPR036028">
    <property type="entry name" value="SH3-like_dom_sf"/>
</dbReference>
<organism evidence="22 23">
    <name type="scientific">Paralvinella palmiformis</name>
    <dbReference type="NCBI Taxonomy" id="53620"/>
    <lineage>
        <taxon>Eukaryota</taxon>
        <taxon>Metazoa</taxon>
        <taxon>Spiralia</taxon>
        <taxon>Lophotrochozoa</taxon>
        <taxon>Annelida</taxon>
        <taxon>Polychaeta</taxon>
        <taxon>Sedentaria</taxon>
        <taxon>Canalipalpata</taxon>
        <taxon>Terebellida</taxon>
        <taxon>Terebelliformia</taxon>
        <taxon>Alvinellidae</taxon>
        <taxon>Paralvinella</taxon>
    </lineage>
</organism>
<evidence type="ECO:0000256" key="8">
    <source>
        <dbReference type="ARBA" id="ARBA00022692"/>
    </source>
</evidence>
<dbReference type="Pfam" id="PF19745">
    <property type="entry name" value="FUT8_N_cat"/>
    <property type="match status" value="1"/>
</dbReference>
<dbReference type="InterPro" id="IPR027350">
    <property type="entry name" value="GT23_dom"/>
</dbReference>
<protein>
    <recommendedName>
        <fullName evidence="4 15">Alpha-(1,6)-fucosyltransferase</fullName>
        <ecNumber evidence="3 15">2.4.1.68</ecNumber>
    </recommendedName>
</protein>
<keyword evidence="11 15" id="KW-0333">Golgi apparatus</keyword>
<dbReference type="InterPro" id="IPR035653">
    <property type="entry name" value="Fut8_SH3"/>
</dbReference>
<comment type="catalytic activity">
    <reaction evidence="14 15">
        <text>N(4)-{beta-D-GlcNAc-(1-&gt;2)-alpha-D-Man-(1-&gt;3)-[beta-D-GlcNAc-(1-&gt;2)-alpha-D-Man-(1-&gt;6)]-beta-D-Man-(1-&gt;4)-beta-D-GlcNAc-(1-&gt;4)-beta-D-GlcNAc}-L-asparaginyl-[protein] + GDP-beta-L-fucose = an N(4)-{beta-D-GlcNAc-(1-&gt;2)-alpha-D-Man-(1-&gt;3)-[beta-D-GlcNAc-(1-&gt;2)-alpha-D-Man-(1-&gt;6)]-beta-D-Man-(1-&gt;4)-beta-D-GlcNAc-(1-&gt;4)-[alpha-L-Fuc-(1-&gt;6)]-beta-D-GlcNAc}-L-asparaginyl-[protein] + GDP + H(+)</text>
        <dbReference type="Rhea" id="RHEA:12985"/>
        <dbReference type="Rhea" id="RHEA-COMP:13526"/>
        <dbReference type="Rhea" id="RHEA-COMP:13532"/>
        <dbReference type="ChEBI" id="CHEBI:15378"/>
        <dbReference type="ChEBI" id="CHEBI:57273"/>
        <dbReference type="ChEBI" id="CHEBI:58189"/>
        <dbReference type="ChEBI" id="CHEBI:60651"/>
        <dbReference type="ChEBI" id="CHEBI:137207"/>
        <dbReference type="EC" id="2.4.1.68"/>
    </reaction>
</comment>
<evidence type="ECO:0000256" key="12">
    <source>
        <dbReference type="ARBA" id="ARBA00023136"/>
    </source>
</evidence>
<dbReference type="SUPFAM" id="SSF50044">
    <property type="entry name" value="SH3-domain"/>
    <property type="match status" value="1"/>
</dbReference>
<keyword evidence="12 15" id="KW-0472">Membrane</keyword>
<comment type="function">
    <text evidence="15">Catalyzes the addition of fucose in alpha 1-6 linkage to the first GlcNAc residue, next to the peptide chains in N-glycans.</text>
</comment>
<keyword evidence="7 15" id="KW-0808">Transferase</keyword>
<feature type="domain" description="GT23" evidence="21">
    <location>
        <begin position="220"/>
        <end position="507"/>
    </location>
</feature>
<evidence type="ECO:0000313" key="23">
    <source>
        <dbReference type="Proteomes" id="UP001208570"/>
    </source>
</evidence>
<sequence length="594" mass="67726">MKGTWRVVTGLLVFWLLVLLYMSATLYNTSDVNEQTEQQLSKALHELDLLRKQNQELSQLAGDLKDIQMILADKNSNTEQQIKAKVAAANEKLARVSPNDQSQAIRGLNTSLGLAADGITPSLEHEHLRRKIENGIKEMWYYLRSQLHSLNGDSGSSELKAKVKNILEEGADHQRTLLNDIYNLSVSNDHHAWREKEARELSAIVQRRLHTLQNPRDCSSAKKLVCNMNKGCGYGCQLHHVVYCFIIAYGTQRTFILESRGWRYSPGGWEKIFQPLSDTCIDRQGSSSRSWGSAALIKDVQVVDLPIVDNLNPRPKYLPQTIPSDLAPRIMRLHGNPFVWWVGQFMKYLLRPSNTLSEEIERATSRLGFKGPIVGVHVRRTDKVGTEAAFHSIDEYMMYVEEYYSLLSARQIIDQKRIYLATDDPNLLEETRKKYREYEVISDNDFSRSASLSSRYTENSLHAIVLDIYFLSRSNYLVCTFSSQVCRVAYEIMQSLHPDASGQFKSLDDVYYFGGQHGHNQVVLQSHKARRVEEIDMTVGDKIGIAGNHWNGYSKGKNFRTGRIGLYPSYKVAEDIRIADFPTYPEADSQGQTR</sequence>
<feature type="region of interest" description="Important for donor substrate binding" evidence="16 19">
    <location>
        <begin position="379"/>
        <end position="380"/>
    </location>
</feature>
<feature type="coiled-coil region" evidence="20">
    <location>
        <begin position="33"/>
        <end position="67"/>
    </location>
</feature>
<dbReference type="InterPro" id="IPR001452">
    <property type="entry name" value="SH3_domain"/>
</dbReference>
<evidence type="ECO:0000256" key="9">
    <source>
        <dbReference type="ARBA" id="ARBA00022968"/>
    </source>
</evidence>
<evidence type="ECO:0000256" key="1">
    <source>
        <dbReference type="ARBA" id="ARBA00004447"/>
    </source>
</evidence>
<feature type="disulfide bond" evidence="18">
    <location>
        <begin position="226"/>
        <end position="244"/>
    </location>
</feature>
<evidence type="ECO:0000256" key="18">
    <source>
        <dbReference type="PIRSR" id="PIRSR000472-52"/>
    </source>
</evidence>
<gene>
    <name evidence="22" type="ORF">LSH36_177g01035</name>
</gene>
<comment type="similarity">
    <text evidence="15 19">Belongs to the glycosyltransferase 23 family.</text>
</comment>
<evidence type="ECO:0000259" key="21">
    <source>
        <dbReference type="PROSITE" id="PS51659"/>
    </source>
</evidence>
<dbReference type="PROSITE" id="PS51659">
    <property type="entry name" value="GT23"/>
    <property type="match status" value="1"/>
</dbReference>
<dbReference type="PANTHER" id="PTHR13132:SF29">
    <property type="entry name" value="ALPHA-(1,6)-FUCOSYLTRANSFERASE"/>
    <property type="match status" value="1"/>
</dbReference>
<feature type="disulfide bond" evidence="18">
    <location>
        <begin position="479"/>
        <end position="486"/>
    </location>
</feature>
<accession>A0AAD9JRG8</accession>
<comment type="caution">
    <text evidence="22">The sequence shown here is derived from an EMBL/GenBank/DDBJ whole genome shotgun (WGS) entry which is preliminary data.</text>
</comment>
<evidence type="ECO:0000256" key="3">
    <source>
        <dbReference type="ARBA" id="ARBA00012660"/>
    </source>
</evidence>
<dbReference type="Proteomes" id="UP001208570">
    <property type="component" value="Unassembled WGS sequence"/>
</dbReference>
<evidence type="ECO:0000256" key="7">
    <source>
        <dbReference type="ARBA" id="ARBA00022679"/>
    </source>
</evidence>
<evidence type="ECO:0000256" key="4">
    <source>
        <dbReference type="ARBA" id="ARBA00018201"/>
    </source>
</evidence>
<dbReference type="Pfam" id="PF14604">
    <property type="entry name" value="SH3_9"/>
    <property type="match status" value="1"/>
</dbReference>
<evidence type="ECO:0000256" key="19">
    <source>
        <dbReference type="PROSITE-ProRule" id="PRU00992"/>
    </source>
</evidence>
<keyword evidence="8" id="KW-0812">Transmembrane</keyword>
<dbReference type="SMART" id="SM00326">
    <property type="entry name" value="SH3"/>
    <property type="match status" value="1"/>
</dbReference>
<dbReference type="PIRSF" id="PIRSF000472">
    <property type="entry name" value="Alpha1_6FUT_euk"/>
    <property type="match status" value="1"/>
</dbReference>
<feature type="disulfide bond" evidence="18">
    <location>
        <begin position="218"/>
        <end position="280"/>
    </location>
</feature>
<keyword evidence="5" id="KW-0728">SH3 domain</keyword>
<evidence type="ECO:0000313" key="22">
    <source>
        <dbReference type="EMBL" id="KAK2158089.1"/>
    </source>
</evidence>
<keyword evidence="9" id="KW-0735">Signal-anchor</keyword>
<dbReference type="Gene3D" id="2.30.30.40">
    <property type="entry name" value="SH3 Domains"/>
    <property type="match status" value="1"/>
</dbReference>
<evidence type="ECO:0000256" key="11">
    <source>
        <dbReference type="ARBA" id="ARBA00023034"/>
    </source>
</evidence>
<evidence type="ECO:0000256" key="17">
    <source>
        <dbReference type="PIRSR" id="PIRSR000472-51"/>
    </source>
</evidence>
<keyword evidence="20" id="KW-0175">Coiled coil</keyword>